<dbReference type="OrthoDB" id="10268011at2759"/>
<dbReference type="InterPro" id="IPR002466">
    <property type="entry name" value="A_deamin"/>
</dbReference>
<reference evidence="5 6" key="2">
    <citation type="submission" date="2025-04" db="UniProtKB">
        <authorList>
            <consortium name="RefSeq"/>
        </authorList>
    </citation>
    <scope>IDENTIFICATION</scope>
    <source>
        <strain evidence="5 6">Aabys</strain>
    </source>
</reference>
<dbReference type="EnsemblMetazoa" id="MDOA002513-RC">
    <property type="protein sequence ID" value="MDOA002513-PC"/>
    <property type="gene ID" value="MDOA002513"/>
</dbReference>
<dbReference type="VEuPathDB" id="VectorBase:MDOA002513"/>
<dbReference type="VEuPathDB" id="VectorBase:MDOMA2_019179"/>
<feature type="compositionally biased region" description="Low complexity" evidence="1">
    <location>
        <begin position="590"/>
        <end position="600"/>
    </location>
</feature>
<feature type="domain" description="A to I editase" evidence="2">
    <location>
        <begin position="817"/>
        <end position="1134"/>
    </location>
</feature>
<dbReference type="GO" id="GO:0006396">
    <property type="term" value="P:RNA processing"/>
    <property type="evidence" value="ECO:0007669"/>
    <property type="project" value="InterPro"/>
</dbReference>
<dbReference type="GO" id="GO:0008251">
    <property type="term" value="F:tRNA-specific adenosine deaminase activity"/>
    <property type="evidence" value="ECO:0007669"/>
    <property type="project" value="TreeGrafter"/>
</dbReference>
<dbReference type="EnsemblMetazoa" id="MDOA002513-RA">
    <property type="protein sequence ID" value="MDOA002513-PA"/>
    <property type="gene ID" value="MDOA002513"/>
</dbReference>
<feature type="compositionally biased region" description="Polar residues" evidence="1">
    <location>
        <begin position="615"/>
        <end position="635"/>
    </location>
</feature>
<dbReference type="GO" id="GO:0003726">
    <property type="term" value="F:double-stranded RNA adenosine deaminase activity"/>
    <property type="evidence" value="ECO:0007669"/>
    <property type="project" value="TreeGrafter"/>
</dbReference>
<dbReference type="GeneID" id="101895668"/>
<dbReference type="Pfam" id="PF02137">
    <property type="entry name" value="A_deamin"/>
    <property type="match status" value="1"/>
</dbReference>
<dbReference type="GO" id="GO:0005730">
    <property type="term" value="C:nucleolus"/>
    <property type="evidence" value="ECO:0007669"/>
    <property type="project" value="TreeGrafter"/>
</dbReference>
<name>A0A1I8M955_MUSDO</name>
<reference evidence="3" key="1">
    <citation type="submission" date="2020-05" db="UniProtKB">
        <authorList>
            <consortium name="EnsemblMetazoa"/>
        </authorList>
    </citation>
    <scope>IDENTIFICATION</scope>
    <source>
        <strain evidence="3">Aabys</strain>
    </source>
</reference>
<gene>
    <name evidence="3" type="primary">101895668</name>
    <name evidence="5 6" type="synonym">LOC101895668</name>
</gene>
<feature type="region of interest" description="Disordered" evidence="1">
    <location>
        <begin position="75"/>
        <end position="95"/>
    </location>
</feature>
<dbReference type="GO" id="GO:0005737">
    <property type="term" value="C:cytoplasm"/>
    <property type="evidence" value="ECO:0007669"/>
    <property type="project" value="TreeGrafter"/>
</dbReference>
<evidence type="ECO:0000256" key="1">
    <source>
        <dbReference type="SAM" id="MobiDB-lite"/>
    </source>
</evidence>
<dbReference type="CDD" id="cd00048">
    <property type="entry name" value="DSRM_SF"/>
    <property type="match status" value="1"/>
</dbReference>
<dbReference type="GO" id="GO:0006382">
    <property type="term" value="P:adenosine to inosine editing"/>
    <property type="evidence" value="ECO:0007669"/>
    <property type="project" value="TreeGrafter"/>
</dbReference>
<feature type="region of interest" description="Disordered" evidence="1">
    <location>
        <begin position="575"/>
        <end position="650"/>
    </location>
</feature>
<dbReference type="Gene3D" id="3.30.160.20">
    <property type="match status" value="1"/>
</dbReference>
<organism evidence="3">
    <name type="scientific">Musca domestica</name>
    <name type="common">House fly</name>
    <dbReference type="NCBI Taxonomy" id="7370"/>
    <lineage>
        <taxon>Eukaryota</taxon>
        <taxon>Metazoa</taxon>
        <taxon>Ecdysozoa</taxon>
        <taxon>Arthropoda</taxon>
        <taxon>Hexapoda</taxon>
        <taxon>Insecta</taxon>
        <taxon>Pterygota</taxon>
        <taxon>Neoptera</taxon>
        <taxon>Endopterygota</taxon>
        <taxon>Diptera</taxon>
        <taxon>Brachycera</taxon>
        <taxon>Muscomorpha</taxon>
        <taxon>Muscoidea</taxon>
        <taxon>Muscidae</taxon>
        <taxon>Musca</taxon>
    </lineage>
</organism>
<dbReference type="PROSITE" id="PS50141">
    <property type="entry name" value="A_DEAMIN_EDITASE"/>
    <property type="match status" value="1"/>
</dbReference>
<feature type="region of interest" description="Disordered" evidence="1">
    <location>
        <begin position="340"/>
        <end position="368"/>
    </location>
</feature>
<dbReference type="SMART" id="SM00552">
    <property type="entry name" value="ADEAMc"/>
    <property type="match status" value="1"/>
</dbReference>
<dbReference type="EnsemblMetazoa" id="MDOA002513-RB">
    <property type="protein sequence ID" value="MDOA002513-PB"/>
    <property type="gene ID" value="MDOA002513"/>
</dbReference>
<evidence type="ECO:0000313" key="5">
    <source>
        <dbReference type="RefSeq" id="XP_005184752.1"/>
    </source>
</evidence>
<accession>A0A1I8M955</accession>
<evidence type="ECO:0000313" key="4">
    <source>
        <dbReference type="Proteomes" id="UP001652621"/>
    </source>
</evidence>
<protein>
    <submittedName>
        <fullName evidence="5 6">GATA zinc finger domain-containing protein 14</fullName>
    </submittedName>
</protein>
<dbReference type="RefSeq" id="XP_005184752.1">
    <property type="nucleotide sequence ID" value="XM_005184695.3"/>
</dbReference>
<dbReference type="PANTHER" id="PTHR10910:SF62">
    <property type="entry name" value="AT07585P-RELATED"/>
    <property type="match status" value="1"/>
</dbReference>
<sequence>MDLDTPTTDPLSLLKERCESLEYASTMIMGVHNKCTFQVTLKVNKEKTYITSAPTTPIAIRKAALAALKDVRKQNNTSTAEEIPLQSKNKESLNLSKVPANATECDEDLSNMPPPLVVKNPLQTLKKKRSKCNLMSPIKIPKIETAVSPENKNKENEIANYNEAPNQIKEVSDTSQKHIPSLDDKLQQEEGEINVAPVAFPANVASPTNIDAAENSDENDIILVINAPNPPSINLISSGYDNNTPLNDTNNESSSVANSNIDNDDAVIAIIEVPPTIDLASDENQDVESNENFSSEVASSNYVSPISMTEETATIDLDCDDNQEKEEIINECVSQLLTNDDEISSEVMERNEEDKDLDDETRRDNTELKDPATAIKENRTITCRSTNRNNEAPGMVDRHIQEHSKNRRLRNVTMQGRNVNITLSNPQEPQQQFRNNSRNWRLDLSRRRNFRRNPSIHFQNKQRFKGQIRKHQQPYNVRNARNSATAHCNDHPSNSSNDNNPHSRDFNGPSTSRQQMNVWDQNNSNTAYFNSPASLCNSRSQYSGTDNCSQEINVANNNFANCDYNSPWNPFNDNSQYPRHCNEPDRQEINFFNPPSNPFNDINQSSRPCNKPDQQDMNPFNASSKPFNNNNQYSRHSPEADKSSQPRNKFPATTDILQNINELCPGIRYNLEAEMGTSTNDTFYMMSAIFNKCKYYGDGKTKELACIEVAKKILEALNKIIPQSSRNSQQQSVISTNLNFNIIPQIYPEDGGEDPSQPYANMCTLSLPQYVADIIENLVLNRFSQLTQENPELRQCKALSAVVMTRNFDFKNAQVVALATGTKCIHGSKIDCNGCVLNDSHSEVIARRCLMKFLYTQIKWHSSPGLKENSIFVRNPSGLQYSFALKAEINFHLYMSNVPCGDASLSTDNNNYGEYGQLRTKLHGGLITEPIGNRFHHQSWNNIKTAKEPLLIMSCSDKIARWNVLGVQGSLLSTLSEPIYLYSIVLGCAFDTKHVYRAVCGRLEQKLNFLPKPYHLNRPLLGCTRNSRFCPSNHIPSIGINWTYGDRSIDIISLHTGRLINNAISYLSKQMLFSKYIYLLQNVPNLNLYQASNNYAQNKDNAKDYSIAKQELFDAFQHAGLGCWIRKPYEQNNFTI</sequence>
<dbReference type="GO" id="GO:0003725">
    <property type="term" value="F:double-stranded RNA binding"/>
    <property type="evidence" value="ECO:0007669"/>
    <property type="project" value="TreeGrafter"/>
</dbReference>
<feature type="compositionally biased region" description="Basic residues" evidence="1">
    <location>
        <begin position="460"/>
        <end position="471"/>
    </location>
</feature>
<evidence type="ECO:0000313" key="6">
    <source>
        <dbReference type="RefSeq" id="XP_011293022.1"/>
    </source>
</evidence>
<feature type="region of interest" description="Disordered" evidence="1">
    <location>
        <begin position="445"/>
        <end position="471"/>
    </location>
</feature>
<dbReference type="PANTHER" id="PTHR10910">
    <property type="entry name" value="EUKARYOTE SPECIFIC DSRNA BINDING PROTEIN"/>
    <property type="match status" value="1"/>
</dbReference>
<dbReference type="eggNOG" id="KOG2777">
    <property type="taxonomic scope" value="Eukaryota"/>
</dbReference>
<feature type="compositionally biased region" description="Low complexity" evidence="1">
    <location>
        <begin position="491"/>
        <end position="500"/>
    </location>
</feature>
<dbReference type="Proteomes" id="UP001652621">
    <property type="component" value="Unplaced"/>
</dbReference>
<dbReference type="KEGG" id="mde:101895668"/>
<keyword evidence="4" id="KW-1185">Reference proteome</keyword>
<dbReference type="RefSeq" id="XP_011293022.1">
    <property type="nucleotide sequence ID" value="XM_011294720.2"/>
</dbReference>
<dbReference type="SUPFAM" id="SSF54768">
    <property type="entry name" value="dsRNA-binding domain-like"/>
    <property type="match status" value="2"/>
</dbReference>
<dbReference type="AlphaFoldDB" id="A0A1I8M955"/>
<evidence type="ECO:0000313" key="3">
    <source>
        <dbReference type="EnsemblMetazoa" id="MDOA002513-PB"/>
    </source>
</evidence>
<feature type="region of interest" description="Disordered" evidence="1">
    <location>
        <begin position="484"/>
        <end position="516"/>
    </location>
</feature>
<proteinExistence type="predicted"/>
<evidence type="ECO:0000259" key="2">
    <source>
        <dbReference type="PROSITE" id="PS50141"/>
    </source>
</evidence>